<dbReference type="EMBL" id="JBHSWU010000023">
    <property type="protein sequence ID" value="MFC6723544.1"/>
    <property type="molecule type" value="Genomic_DNA"/>
</dbReference>
<reference evidence="1 2" key="1">
    <citation type="journal article" date="2019" name="Int. J. Syst. Evol. Microbiol.">
        <title>The Global Catalogue of Microorganisms (GCM) 10K type strain sequencing project: providing services to taxonomists for standard genome sequencing and annotation.</title>
        <authorList>
            <consortium name="The Broad Institute Genomics Platform"/>
            <consortium name="The Broad Institute Genome Sequencing Center for Infectious Disease"/>
            <person name="Wu L."/>
            <person name="Ma J."/>
        </authorList>
    </citation>
    <scope>NUCLEOTIDE SEQUENCE [LARGE SCALE GENOMIC DNA]</scope>
    <source>
        <strain evidence="1 2">NBRC 111368</strain>
    </source>
</reference>
<evidence type="ECO:0000313" key="2">
    <source>
        <dbReference type="Proteomes" id="UP001596328"/>
    </source>
</evidence>
<accession>A0ABD5RWE0</accession>
<evidence type="ECO:0000313" key="1">
    <source>
        <dbReference type="EMBL" id="MFC6723544.1"/>
    </source>
</evidence>
<keyword evidence="2" id="KW-1185">Reference proteome</keyword>
<comment type="caution">
    <text evidence="1">The sequence shown here is derived from an EMBL/GenBank/DDBJ whole genome shotgun (WGS) entry which is preliminary data.</text>
</comment>
<protein>
    <submittedName>
        <fullName evidence="1">Uncharacterized protein</fullName>
    </submittedName>
</protein>
<dbReference type="Proteomes" id="UP001596328">
    <property type="component" value="Unassembled WGS sequence"/>
</dbReference>
<proteinExistence type="predicted"/>
<sequence>MNWSIPIASSPIRITTVGTVAHEVVVARGTGITVGTADSGVV</sequence>
<name>A0ABD5RWE0_9EURY</name>
<dbReference type="AlphaFoldDB" id="A0ABD5RWE0"/>
<gene>
    <name evidence="1" type="ORF">ACFQE1_03890</name>
</gene>
<organism evidence="1 2">
    <name type="scientific">Halobium palmae</name>
    <dbReference type="NCBI Taxonomy" id="1776492"/>
    <lineage>
        <taxon>Archaea</taxon>
        <taxon>Methanobacteriati</taxon>
        <taxon>Methanobacteriota</taxon>
        <taxon>Stenosarchaea group</taxon>
        <taxon>Halobacteria</taxon>
        <taxon>Halobacteriales</taxon>
        <taxon>Haloferacaceae</taxon>
        <taxon>Halobium</taxon>
    </lineage>
</organism>